<feature type="non-terminal residue" evidence="2">
    <location>
        <position position="1"/>
    </location>
</feature>
<feature type="region of interest" description="Disordered" evidence="1">
    <location>
        <begin position="1"/>
        <end position="45"/>
    </location>
</feature>
<comment type="caution">
    <text evidence="2">The sequence shown here is derived from an EMBL/GenBank/DDBJ whole genome shotgun (WGS) entry which is preliminary data.</text>
</comment>
<keyword evidence="3" id="KW-1185">Reference proteome</keyword>
<accession>A0ABS8Y8Z5</accession>
<proteinExistence type="predicted"/>
<feature type="region of interest" description="Disordered" evidence="1">
    <location>
        <begin position="94"/>
        <end position="123"/>
    </location>
</feature>
<dbReference type="EMBL" id="JACEIK010208024">
    <property type="protein sequence ID" value="MCE5167687.1"/>
    <property type="molecule type" value="Genomic_DNA"/>
</dbReference>
<name>A0ABS8Y8Z5_DATST</name>
<evidence type="ECO:0000313" key="2">
    <source>
        <dbReference type="EMBL" id="MCE5167687.1"/>
    </source>
</evidence>
<evidence type="ECO:0000313" key="3">
    <source>
        <dbReference type="Proteomes" id="UP000823775"/>
    </source>
</evidence>
<gene>
    <name evidence="2" type="ORF">HAX54_016653</name>
</gene>
<evidence type="ECO:0000256" key="1">
    <source>
        <dbReference type="SAM" id="MobiDB-lite"/>
    </source>
</evidence>
<sequence>RIWSSSGHFDRRHRTSKKEKKTGRGFARGLGKKKGRRGGIGEMGLVRSPAVGRRKWRRKEGMGGFRFCRREEGAKGRDVMVQWCGAVLVAGKRRKKMNQRQRGGVCGKVNGCQSSDGEKEGDE</sequence>
<protein>
    <submittedName>
        <fullName evidence="2">Uncharacterized protein</fullName>
    </submittedName>
</protein>
<reference evidence="2 3" key="1">
    <citation type="journal article" date="2021" name="BMC Genomics">
        <title>Datura genome reveals duplications of psychoactive alkaloid biosynthetic genes and high mutation rate following tissue culture.</title>
        <authorList>
            <person name="Rajewski A."/>
            <person name="Carter-House D."/>
            <person name="Stajich J."/>
            <person name="Litt A."/>
        </authorList>
    </citation>
    <scope>NUCLEOTIDE SEQUENCE [LARGE SCALE GENOMIC DNA]</scope>
    <source>
        <strain evidence="2">AR-01</strain>
    </source>
</reference>
<feature type="compositionally biased region" description="Basic residues" evidence="1">
    <location>
        <begin position="10"/>
        <end position="23"/>
    </location>
</feature>
<feature type="non-terminal residue" evidence="2">
    <location>
        <position position="123"/>
    </location>
</feature>
<dbReference type="Proteomes" id="UP000823775">
    <property type="component" value="Unassembled WGS sequence"/>
</dbReference>
<organism evidence="2 3">
    <name type="scientific">Datura stramonium</name>
    <name type="common">Jimsonweed</name>
    <name type="synonym">Common thornapple</name>
    <dbReference type="NCBI Taxonomy" id="4076"/>
    <lineage>
        <taxon>Eukaryota</taxon>
        <taxon>Viridiplantae</taxon>
        <taxon>Streptophyta</taxon>
        <taxon>Embryophyta</taxon>
        <taxon>Tracheophyta</taxon>
        <taxon>Spermatophyta</taxon>
        <taxon>Magnoliopsida</taxon>
        <taxon>eudicotyledons</taxon>
        <taxon>Gunneridae</taxon>
        <taxon>Pentapetalae</taxon>
        <taxon>asterids</taxon>
        <taxon>lamiids</taxon>
        <taxon>Solanales</taxon>
        <taxon>Solanaceae</taxon>
        <taxon>Solanoideae</taxon>
        <taxon>Datureae</taxon>
        <taxon>Datura</taxon>
    </lineage>
</organism>